<name>A0A0D6B2M9_RHOSU</name>
<dbReference type="PATRIC" id="fig|35806.4.peg.2339"/>
<keyword evidence="2" id="KW-0732">Signal</keyword>
<dbReference type="AlphaFoldDB" id="A0A0D6B2M9"/>
<evidence type="ECO:0000313" key="4">
    <source>
        <dbReference type="Proteomes" id="UP000064912"/>
    </source>
</evidence>
<feature type="chain" id="PRO_5002301131" evidence="2">
    <location>
        <begin position="20"/>
        <end position="94"/>
    </location>
</feature>
<accession>A0A0D6B2M9</accession>
<organism evidence="3 4">
    <name type="scientific">Rhodovulum sulfidophilum</name>
    <name type="common">Rhodobacter sulfidophilus</name>
    <dbReference type="NCBI Taxonomy" id="35806"/>
    <lineage>
        <taxon>Bacteria</taxon>
        <taxon>Pseudomonadati</taxon>
        <taxon>Pseudomonadota</taxon>
        <taxon>Alphaproteobacteria</taxon>
        <taxon>Rhodobacterales</taxon>
        <taxon>Paracoccaceae</taxon>
        <taxon>Rhodovulum</taxon>
    </lineage>
</organism>
<dbReference type="EMBL" id="AP014800">
    <property type="protein sequence ID" value="BAQ69423.1"/>
    <property type="molecule type" value="Genomic_DNA"/>
</dbReference>
<gene>
    <name evidence="3" type="ORF">NHU_02271</name>
</gene>
<reference evidence="3 4" key="1">
    <citation type="submission" date="2015-02" db="EMBL/GenBank/DDBJ databases">
        <title>Genome sequene of Rhodovulum sulfidophilum DSM 2351.</title>
        <authorList>
            <person name="Nagao N."/>
        </authorList>
    </citation>
    <scope>NUCLEOTIDE SEQUENCE [LARGE SCALE GENOMIC DNA]</scope>
    <source>
        <strain evidence="3 4">DSM 2351</strain>
    </source>
</reference>
<sequence>MKTILTASALALLAAPVLAATGTTADQATAVSPSSAPDCFAPIQGTNALQRSRAPGCVYYTAPTGNDRDPAASDEGEGSGEGSGEGEGGESSDP</sequence>
<dbReference type="KEGG" id="rsu:NHU_02271"/>
<evidence type="ECO:0000256" key="1">
    <source>
        <dbReference type="SAM" id="MobiDB-lite"/>
    </source>
</evidence>
<proteinExistence type="predicted"/>
<protein>
    <submittedName>
        <fullName evidence="3">Uncharacterized protein</fullName>
    </submittedName>
</protein>
<evidence type="ECO:0000313" key="3">
    <source>
        <dbReference type="EMBL" id="BAQ69423.1"/>
    </source>
</evidence>
<evidence type="ECO:0000256" key="2">
    <source>
        <dbReference type="SAM" id="SignalP"/>
    </source>
</evidence>
<feature type="region of interest" description="Disordered" evidence="1">
    <location>
        <begin position="60"/>
        <end position="94"/>
    </location>
</feature>
<feature type="signal peptide" evidence="2">
    <location>
        <begin position="1"/>
        <end position="19"/>
    </location>
</feature>
<dbReference type="Proteomes" id="UP000064912">
    <property type="component" value="Chromosome"/>
</dbReference>